<dbReference type="InterPro" id="IPR019468">
    <property type="entry name" value="AdenyloSucc_lyase_C"/>
</dbReference>
<keyword evidence="3" id="KW-0413">Isomerase</keyword>
<sequence length="463" mass="51095">MSKLHASLFYHATVSEIFSDQALVRYLLQVEVALAHAEAQVGVIPYQAAQIIQQVVHDQGIHAFDFEQLYSCSAVAGNIAIPFVQQLTAAVKQVDPAAASYVHWGASSQDILDTACILQARDAFHVVVQQLQHAYCICLNLARQYREQIMIGRLESQHALPVSFGYKAARWASSLRRDLDRLTEIKARIFSAQLGGSVGTLATLQDQATAVLVAFAQQLELAAPSCSWHSERDRMVEMASLLGIIVGNMGKMAQDWSLLMQPEIDELTQPMSQANGAAWNSPHQHESVASAAILTAAQRVPLLICSLYQGLAQAHERSLSHWQLEWLAIPEIFKLCSGALMHGIDVLQGLKPHTMQMFANIEISHGLMMAETVINALTPQIGRSVAEDQVRRCCQQAKIEHKHLKMLILHCETLRPYLSAAQIDALFQPENHLGNMQTQINAVLNEAKLSVPMKPTLISNHGC</sequence>
<dbReference type="GO" id="GO:0016853">
    <property type="term" value="F:isomerase activity"/>
    <property type="evidence" value="ECO:0007669"/>
    <property type="project" value="UniProtKB-KW"/>
</dbReference>
<dbReference type="PANTHER" id="PTHR43172">
    <property type="entry name" value="ADENYLOSUCCINATE LYASE"/>
    <property type="match status" value="1"/>
</dbReference>
<evidence type="ECO:0000313" key="3">
    <source>
        <dbReference type="EMBL" id="TCM67344.1"/>
    </source>
</evidence>
<dbReference type="CDD" id="cd01597">
    <property type="entry name" value="pCLME"/>
    <property type="match status" value="1"/>
</dbReference>
<dbReference type="Gene3D" id="1.10.275.10">
    <property type="entry name" value="Fumarase/aspartase (N-terminal domain)"/>
    <property type="match status" value="1"/>
</dbReference>
<dbReference type="SUPFAM" id="SSF48557">
    <property type="entry name" value="L-aspartase-like"/>
    <property type="match status" value="1"/>
</dbReference>
<comment type="caution">
    <text evidence="3">The sequence shown here is derived from an EMBL/GenBank/DDBJ whole genome shotgun (WGS) entry which is preliminary data.</text>
</comment>
<dbReference type="Gene3D" id="1.10.40.30">
    <property type="entry name" value="Fumarase/aspartase (C-terminal domain)"/>
    <property type="match status" value="1"/>
</dbReference>
<dbReference type="Pfam" id="PF10397">
    <property type="entry name" value="ADSL_C"/>
    <property type="match status" value="1"/>
</dbReference>
<dbReference type="AlphaFoldDB" id="A0A4R1XSI9"/>
<dbReference type="Proteomes" id="UP000294963">
    <property type="component" value="Unassembled WGS sequence"/>
</dbReference>
<accession>A0A4R1XSI9</accession>
<name>A0A4R1XSI9_ACICA</name>
<dbReference type="Gene3D" id="1.20.200.10">
    <property type="entry name" value="Fumarase/aspartase (Central domain)"/>
    <property type="match status" value="1"/>
</dbReference>
<dbReference type="InterPro" id="IPR022761">
    <property type="entry name" value="Fumarate_lyase_N"/>
</dbReference>
<dbReference type="InterPro" id="IPR024083">
    <property type="entry name" value="Fumarase/histidase_N"/>
</dbReference>
<organism evidence="3 4">
    <name type="scientific">Acinetobacter calcoaceticus</name>
    <dbReference type="NCBI Taxonomy" id="471"/>
    <lineage>
        <taxon>Bacteria</taxon>
        <taxon>Pseudomonadati</taxon>
        <taxon>Pseudomonadota</taxon>
        <taxon>Gammaproteobacteria</taxon>
        <taxon>Moraxellales</taxon>
        <taxon>Moraxellaceae</taxon>
        <taxon>Acinetobacter</taxon>
        <taxon>Acinetobacter calcoaceticus/baumannii complex</taxon>
    </lineage>
</organism>
<evidence type="ECO:0000313" key="4">
    <source>
        <dbReference type="Proteomes" id="UP000294963"/>
    </source>
</evidence>
<gene>
    <name evidence="3" type="ORF">EC844_109116</name>
</gene>
<dbReference type="EMBL" id="SLVJ01000009">
    <property type="protein sequence ID" value="TCM67344.1"/>
    <property type="molecule type" value="Genomic_DNA"/>
</dbReference>
<dbReference type="PANTHER" id="PTHR43172:SF2">
    <property type="entry name" value="ADENYLOSUCCINATE LYASE C-TERMINAL DOMAIN-CONTAINING PROTEIN"/>
    <property type="match status" value="1"/>
</dbReference>
<keyword evidence="4" id="KW-1185">Reference proteome</keyword>
<dbReference type="SMART" id="SM00998">
    <property type="entry name" value="ADSL_C"/>
    <property type="match status" value="1"/>
</dbReference>
<protein>
    <submittedName>
        <fullName evidence="3">3-carboxy-cis,cis-muconate cycloisomerase</fullName>
    </submittedName>
</protein>
<evidence type="ECO:0000256" key="1">
    <source>
        <dbReference type="ARBA" id="ARBA00034772"/>
    </source>
</evidence>
<reference evidence="3 4" key="1">
    <citation type="submission" date="2019-03" db="EMBL/GenBank/DDBJ databases">
        <title>Genomic analyses of the natural microbiome of Caenorhabditis elegans.</title>
        <authorList>
            <person name="Samuel B."/>
        </authorList>
    </citation>
    <scope>NUCLEOTIDE SEQUENCE [LARGE SCALE GENOMIC DNA]</scope>
    <source>
        <strain evidence="3 4">JUb89</strain>
    </source>
</reference>
<evidence type="ECO:0000259" key="2">
    <source>
        <dbReference type="SMART" id="SM00998"/>
    </source>
</evidence>
<dbReference type="PRINTS" id="PR00149">
    <property type="entry name" value="FUMRATELYASE"/>
</dbReference>
<feature type="domain" description="Adenylosuccinate lyase C-terminal" evidence="2">
    <location>
        <begin position="365"/>
        <end position="444"/>
    </location>
</feature>
<dbReference type="OrthoDB" id="9768878at2"/>
<comment type="similarity">
    <text evidence="1">Belongs to the class-II fumarase/aspartase family.</text>
</comment>
<proteinExistence type="inferred from homology"/>
<dbReference type="InterPro" id="IPR000362">
    <property type="entry name" value="Fumarate_lyase_fam"/>
</dbReference>
<dbReference type="Pfam" id="PF00206">
    <property type="entry name" value="Lyase_1"/>
    <property type="match status" value="1"/>
</dbReference>
<dbReference type="InterPro" id="IPR008948">
    <property type="entry name" value="L-Aspartase-like"/>
</dbReference>
<dbReference type="GO" id="GO:0016829">
    <property type="term" value="F:lyase activity"/>
    <property type="evidence" value="ECO:0007669"/>
    <property type="project" value="UniProtKB-ARBA"/>
</dbReference>